<protein>
    <submittedName>
        <fullName evidence="2">Alpha-tectorin-like</fullName>
    </submittedName>
</protein>
<dbReference type="Pfam" id="PF23344">
    <property type="entry name" value="ZP-N"/>
    <property type="match status" value="1"/>
</dbReference>
<dbReference type="Gene3D" id="2.60.40.3210">
    <property type="entry name" value="Zona pellucida, ZP-N domain"/>
    <property type="match status" value="1"/>
</dbReference>
<reference evidence="2" key="1">
    <citation type="submission" date="2023-09" db="UniProtKB">
        <authorList>
            <consortium name="Ensembl"/>
        </authorList>
    </citation>
    <scope>IDENTIFICATION</scope>
</reference>
<dbReference type="GeneTree" id="ENSGT00940000169548"/>
<feature type="domain" description="ZP" evidence="1">
    <location>
        <begin position="350"/>
        <end position="488"/>
    </location>
</feature>
<dbReference type="Pfam" id="PF08742">
    <property type="entry name" value="C8"/>
    <property type="match status" value="1"/>
</dbReference>
<evidence type="ECO:0000259" key="1">
    <source>
        <dbReference type="PROSITE" id="PS51034"/>
    </source>
</evidence>
<dbReference type="AlphaFoldDB" id="A0A3B5B7Q1"/>
<name>A0A3B5B7Q1_9TELE</name>
<proteinExistence type="predicted"/>
<dbReference type="Ensembl" id="ENSSPAT00000022102.1">
    <property type="protein sequence ID" value="ENSSPAP00000021757.1"/>
    <property type="gene ID" value="ENSSPAG00000016411.1"/>
</dbReference>
<dbReference type="STRING" id="144197.ENSSPAP00000021757"/>
<evidence type="ECO:0000313" key="2">
    <source>
        <dbReference type="Ensembl" id="ENSSPAP00000021757.1"/>
    </source>
</evidence>
<dbReference type="InterPro" id="IPR001507">
    <property type="entry name" value="ZP_dom"/>
</dbReference>
<sequence length="488" mass="54515">MKSLTRTIIYTFKAPIGASHREHHLLRVEKKGLLLVEYGNRRKTEYFDQFSHHVVLSASISCIPYLTCTITGPTVIDTGGTMKTVEDRCAYSLLHFVHNKSVDVLAKFQERRRKDVSFLEYVTLNITDNGIHYIRLEQGGRVWVNDALVDLNSTPQEFHNVMLSKDEYGVTAKLSIDNKNTTVFFDGLTAQLYFEGSDHKIPKGLDGLCGSRPSSLVLTSCCVSPPSCETAYTEPDDDTSCQLLDQEAFAACSEHISPQPYKDACHHTLTKYRAVDRLSCQFLEAFAQVCNHRGIPLQDWRTNASCSPPEIFCQDRTCSAHEFCGEKTPGGDTRCFCRAIFASKYNDSFGTPAATVSVSLVGCLLENKGIDYSALHLNNDTCRGQMDEVTHMVTFSYNSSNTCGAYVVTNDHQTTFTNTIMTQAAGDIITRHDQVNINFSCIHTQPKMQFASFRIRDSSVFQNITSGAFNYNLTMKAYSDPAHTQAVD</sequence>
<accession>A0A3B5B7Q1</accession>
<dbReference type="InterPro" id="IPR055356">
    <property type="entry name" value="ZP-N"/>
</dbReference>
<dbReference type="SMART" id="SM00832">
    <property type="entry name" value="C8"/>
    <property type="match status" value="1"/>
</dbReference>
<organism evidence="2">
    <name type="scientific">Stegastes partitus</name>
    <name type="common">bicolor damselfish</name>
    <dbReference type="NCBI Taxonomy" id="144197"/>
    <lineage>
        <taxon>Eukaryota</taxon>
        <taxon>Metazoa</taxon>
        <taxon>Chordata</taxon>
        <taxon>Craniata</taxon>
        <taxon>Vertebrata</taxon>
        <taxon>Euteleostomi</taxon>
        <taxon>Actinopterygii</taxon>
        <taxon>Neopterygii</taxon>
        <taxon>Teleostei</taxon>
        <taxon>Neoteleostei</taxon>
        <taxon>Acanthomorphata</taxon>
        <taxon>Ovalentaria</taxon>
        <taxon>Pomacentridae</taxon>
        <taxon>Stegastes</taxon>
    </lineage>
</organism>
<dbReference type="InterPro" id="IPR014853">
    <property type="entry name" value="VWF/SSPO/ZAN-like_Cys-rich_dom"/>
</dbReference>
<dbReference type="PROSITE" id="PS51034">
    <property type="entry name" value="ZP_2"/>
    <property type="match status" value="1"/>
</dbReference>